<evidence type="ECO:0000313" key="4">
    <source>
        <dbReference type="Proteomes" id="UP001610446"/>
    </source>
</evidence>
<dbReference type="PANTHER" id="PTHR39599:SF2">
    <property type="entry name" value="ANCHORED PROTEIN, PUTATIVE (AFU_ORTHOLOGUE AFUA_1G09650)-RELATED"/>
    <property type="match status" value="1"/>
</dbReference>
<proteinExistence type="predicted"/>
<evidence type="ECO:0000256" key="2">
    <source>
        <dbReference type="SAM" id="SignalP"/>
    </source>
</evidence>
<reference evidence="3 4" key="1">
    <citation type="submission" date="2024-07" db="EMBL/GenBank/DDBJ databases">
        <title>Section-level genome sequencing and comparative genomics of Aspergillus sections Usti and Cavernicolus.</title>
        <authorList>
            <consortium name="Lawrence Berkeley National Laboratory"/>
            <person name="Nybo J.L."/>
            <person name="Vesth T.C."/>
            <person name="Theobald S."/>
            <person name="Frisvad J.C."/>
            <person name="Larsen T.O."/>
            <person name="Kjaerboelling I."/>
            <person name="Rothschild-Mancinelli K."/>
            <person name="Lyhne E.K."/>
            <person name="Kogle M.E."/>
            <person name="Barry K."/>
            <person name="Clum A."/>
            <person name="Na H."/>
            <person name="Ledsgaard L."/>
            <person name="Lin J."/>
            <person name="Lipzen A."/>
            <person name="Kuo A."/>
            <person name="Riley R."/>
            <person name="Mondo S."/>
            <person name="Labutti K."/>
            <person name="Haridas S."/>
            <person name="Pangalinan J."/>
            <person name="Salamov A.A."/>
            <person name="Simmons B.A."/>
            <person name="Magnuson J.K."/>
            <person name="Chen J."/>
            <person name="Drula E."/>
            <person name="Henrissat B."/>
            <person name="Wiebenga A."/>
            <person name="Lubbers R.J."/>
            <person name="Gomes A.C."/>
            <person name="Makela M.R."/>
            <person name="Stajich J."/>
            <person name="Grigoriev I.V."/>
            <person name="Mortensen U.H."/>
            <person name="De Vries R.P."/>
            <person name="Baker S.E."/>
            <person name="Andersen M.R."/>
        </authorList>
    </citation>
    <scope>NUCLEOTIDE SEQUENCE [LARGE SCALE GENOMIC DNA]</scope>
    <source>
        <strain evidence="3 4">CBS 123904</strain>
    </source>
</reference>
<comment type="caution">
    <text evidence="3">The sequence shown here is derived from an EMBL/GenBank/DDBJ whole genome shotgun (WGS) entry which is preliminary data.</text>
</comment>
<sequence>MLFSSILLGVASIAQVSANTEKERTDRRHAAIPGVRKMSDDEGEKFFMNYWQFGGDIVAANSTATLNSDQNSDIHRRAILPRSYPLKPPFAPGLERISGLRLSPLVRRDFECPTGTHGCTLIDRPDTCCRTDETCMVVEDTGSGAVGCCPAGQDCSGTIGSCYEGYTSCSSSLGGGCCIPGYECVDGGCAHIVTITITTHSTTLTTTTIETVPTVTSTSISTITTMTSDTSSDTSSDSTSSTSTDLSPPDRPTSMSTSTTSSTESSCPTGFYACAAVYQGGCCRTGRNCDTTSCPAIPSTTIVSDDRTIVIPEATTTAASSGGDGPRQCASGWFTCADTVGGGCCPSGYACGEENCTAVPTASTSGTVAKEEPAAPSNSGGRAERNWTTMRMYTMIGMIWTML</sequence>
<feature type="chain" id="PRO_5045602884" description="GPI anchored protein" evidence="2">
    <location>
        <begin position="19"/>
        <end position="403"/>
    </location>
</feature>
<evidence type="ECO:0008006" key="5">
    <source>
        <dbReference type="Google" id="ProtNLM"/>
    </source>
</evidence>
<keyword evidence="2" id="KW-0732">Signal</keyword>
<feature type="signal peptide" evidence="2">
    <location>
        <begin position="1"/>
        <end position="18"/>
    </location>
</feature>
<protein>
    <recommendedName>
        <fullName evidence="5">GPI anchored protein</fullName>
    </recommendedName>
</protein>
<name>A0ABR4J726_9EURO</name>
<dbReference type="EMBL" id="JBFXLU010000193">
    <property type="protein sequence ID" value="KAL2835800.1"/>
    <property type="molecule type" value="Genomic_DNA"/>
</dbReference>
<gene>
    <name evidence="3" type="ORF">BJY01DRAFT_66641</name>
</gene>
<evidence type="ECO:0000256" key="1">
    <source>
        <dbReference type="SAM" id="MobiDB-lite"/>
    </source>
</evidence>
<feature type="region of interest" description="Disordered" evidence="1">
    <location>
        <begin position="225"/>
        <end position="266"/>
    </location>
</feature>
<dbReference type="PANTHER" id="PTHR39599">
    <property type="entry name" value="GPI-ANCHORED PROTEIN (EUROFUNG)-RELATED-RELATED"/>
    <property type="match status" value="1"/>
</dbReference>
<organism evidence="3 4">
    <name type="scientific">Aspergillus pseudoustus</name>
    <dbReference type="NCBI Taxonomy" id="1810923"/>
    <lineage>
        <taxon>Eukaryota</taxon>
        <taxon>Fungi</taxon>
        <taxon>Dikarya</taxon>
        <taxon>Ascomycota</taxon>
        <taxon>Pezizomycotina</taxon>
        <taxon>Eurotiomycetes</taxon>
        <taxon>Eurotiomycetidae</taxon>
        <taxon>Eurotiales</taxon>
        <taxon>Aspergillaceae</taxon>
        <taxon>Aspergillus</taxon>
        <taxon>Aspergillus subgen. Nidulantes</taxon>
    </lineage>
</organism>
<evidence type="ECO:0000313" key="3">
    <source>
        <dbReference type="EMBL" id="KAL2835800.1"/>
    </source>
</evidence>
<accession>A0ABR4J726</accession>
<dbReference type="Proteomes" id="UP001610446">
    <property type="component" value="Unassembled WGS sequence"/>
</dbReference>
<keyword evidence="4" id="KW-1185">Reference proteome</keyword>